<dbReference type="EMBL" id="QKYT01000130">
    <property type="protein sequence ID" value="RIA92285.1"/>
    <property type="molecule type" value="Genomic_DNA"/>
</dbReference>
<reference evidence="2 3" key="1">
    <citation type="submission" date="2018-06" db="EMBL/GenBank/DDBJ databases">
        <title>Comparative genomics reveals the genomic features of Rhizophagus irregularis, R. cerebriforme, R. diaphanum and Gigaspora rosea, and their symbiotic lifestyle signature.</title>
        <authorList>
            <person name="Morin E."/>
            <person name="San Clemente H."/>
            <person name="Chen E.C.H."/>
            <person name="De La Providencia I."/>
            <person name="Hainaut M."/>
            <person name="Kuo A."/>
            <person name="Kohler A."/>
            <person name="Murat C."/>
            <person name="Tang N."/>
            <person name="Roy S."/>
            <person name="Loubradou J."/>
            <person name="Henrissat B."/>
            <person name="Grigoriev I.V."/>
            <person name="Corradi N."/>
            <person name="Roux C."/>
            <person name="Martin F.M."/>
        </authorList>
    </citation>
    <scope>NUCLEOTIDE SEQUENCE [LARGE SCALE GENOMIC DNA]</scope>
    <source>
        <strain evidence="2 3">DAOM 227022</strain>
    </source>
</reference>
<dbReference type="Gene3D" id="2.170.270.10">
    <property type="entry name" value="SET domain"/>
    <property type="match status" value="1"/>
</dbReference>
<accession>A0A397T7F6</accession>
<dbReference type="OrthoDB" id="2017893at2759"/>
<dbReference type="InterPro" id="IPR001214">
    <property type="entry name" value="SET_dom"/>
</dbReference>
<dbReference type="SUPFAM" id="SSF82199">
    <property type="entry name" value="SET domain"/>
    <property type="match status" value="1"/>
</dbReference>
<evidence type="ECO:0000259" key="1">
    <source>
        <dbReference type="PROSITE" id="PS50280"/>
    </source>
</evidence>
<proteinExistence type="predicted"/>
<comment type="caution">
    <text evidence="2">The sequence shown here is derived from an EMBL/GenBank/DDBJ whole genome shotgun (WGS) entry which is preliminary data.</text>
</comment>
<feature type="domain" description="SET" evidence="1">
    <location>
        <begin position="4"/>
        <end position="125"/>
    </location>
</feature>
<sequence length="138" mass="15410">MPNPNVRIKKLQDDHPAYPGYGLFANNDLKKREIVVCYTGKVTKKEIGDGGSDYVLGFGDEFCIDGWKQGSEGRFINDYRGILPKPNCTFNEFIDAQTGEIKMGIWVCSGVGKIKKGQEIMVSYGKGFWSSRGLLRTC</sequence>
<name>A0A397T7F6_9GLOM</name>
<dbReference type="AlphaFoldDB" id="A0A397T7F6"/>
<keyword evidence="3" id="KW-1185">Reference proteome</keyword>
<evidence type="ECO:0000313" key="2">
    <source>
        <dbReference type="EMBL" id="RIA92285.1"/>
    </source>
</evidence>
<dbReference type="Pfam" id="PF00856">
    <property type="entry name" value="SET"/>
    <property type="match status" value="1"/>
</dbReference>
<protein>
    <recommendedName>
        <fullName evidence="1">SET domain-containing protein</fullName>
    </recommendedName>
</protein>
<organism evidence="2 3">
    <name type="scientific">Glomus cerebriforme</name>
    <dbReference type="NCBI Taxonomy" id="658196"/>
    <lineage>
        <taxon>Eukaryota</taxon>
        <taxon>Fungi</taxon>
        <taxon>Fungi incertae sedis</taxon>
        <taxon>Mucoromycota</taxon>
        <taxon>Glomeromycotina</taxon>
        <taxon>Glomeromycetes</taxon>
        <taxon>Glomerales</taxon>
        <taxon>Glomeraceae</taxon>
        <taxon>Glomus</taxon>
    </lineage>
</organism>
<dbReference type="STRING" id="658196.A0A397T7F6"/>
<evidence type="ECO:0000313" key="3">
    <source>
        <dbReference type="Proteomes" id="UP000265703"/>
    </source>
</evidence>
<dbReference type="PROSITE" id="PS50280">
    <property type="entry name" value="SET"/>
    <property type="match status" value="1"/>
</dbReference>
<dbReference type="Proteomes" id="UP000265703">
    <property type="component" value="Unassembled WGS sequence"/>
</dbReference>
<dbReference type="InterPro" id="IPR046341">
    <property type="entry name" value="SET_dom_sf"/>
</dbReference>
<gene>
    <name evidence="2" type="ORF">C1645_691820</name>
</gene>